<dbReference type="Proteomes" id="UP000093757">
    <property type="component" value="Unassembled WGS sequence"/>
</dbReference>
<name>A0A1A6B8N1_MYCGO</name>
<comment type="caution">
    <text evidence="2">The sequence shown here is derived from an EMBL/GenBank/DDBJ whole genome shotgun (WGS) entry which is preliminary data.</text>
</comment>
<evidence type="ECO:0000256" key="1">
    <source>
        <dbReference type="SAM" id="Phobius"/>
    </source>
</evidence>
<accession>A0A1A6B8N1</accession>
<gene>
    <name evidence="2" type="ORF">A9W98_34085</name>
</gene>
<dbReference type="InterPro" id="IPR049606">
    <property type="entry name" value="UsfY-like"/>
</dbReference>
<dbReference type="EMBL" id="MAEM01000507">
    <property type="protein sequence ID" value="OBR98711.1"/>
    <property type="molecule type" value="Genomic_DNA"/>
</dbReference>
<evidence type="ECO:0000313" key="3">
    <source>
        <dbReference type="Proteomes" id="UP000093757"/>
    </source>
</evidence>
<evidence type="ECO:0008006" key="4">
    <source>
        <dbReference type="Google" id="ProtNLM"/>
    </source>
</evidence>
<feature type="transmembrane region" description="Helical" evidence="1">
    <location>
        <begin position="56"/>
        <end position="77"/>
    </location>
</feature>
<keyword evidence="1" id="KW-0472">Membrane</keyword>
<dbReference type="NCBIfam" id="NF041247">
    <property type="entry name" value="UsfY"/>
    <property type="match status" value="1"/>
</dbReference>
<dbReference type="OrthoDB" id="4741344at2"/>
<evidence type="ECO:0000313" key="2">
    <source>
        <dbReference type="EMBL" id="OBR98711.1"/>
    </source>
</evidence>
<keyword evidence="1" id="KW-0812">Transmembrane</keyword>
<proteinExistence type="predicted"/>
<feature type="transmembrane region" description="Helical" evidence="1">
    <location>
        <begin position="27"/>
        <end position="50"/>
    </location>
</feature>
<sequence length="105" mass="11954">MENNHRDPVDHFRTSHQHACESLTDGYCWPGLLSIALGVISFVGCIASVAYNHREYTLMTGVVALLAIGFGALWVVLEHRRLRHMDRCRLTEHSDQHLDSVRRSV</sequence>
<dbReference type="RefSeq" id="WP_006247742.1">
    <property type="nucleotide sequence ID" value="NZ_MAEM01000507.1"/>
</dbReference>
<keyword evidence="1" id="KW-1133">Transmembrane helix</keyword>
<reference evidence="2 3" key="1">
    <citation type="submission" date="2016-06" db="EMBL/GenBank/DDBJ databases">
        <authorList>
            <person name="Kjaerup R.B."/>
            <person name="Dalgaard T.S."/>
            <person name="Juul-Madsen H.R."/>
        </authorList>
    </citation>
    <scope>NUCLEOTIDE SEQUENCE [LARGE SCALE GENOMIC DNA]</scope>
    <source>
        <strain evidence="2 3">1245752.6</strain>
    </source>
</reference>
<protein>
    <recommendedName>
        <fullName evidence="4">UsfY protein</fullName>
    </recommendedName>
</protein>
<organism evidence="2 3">
    <name type="scientific">Mycobacterium gordonae</name>
    <dbReference type="NCBI Taxonomy" id="1778"/>
    <lineage>
        <taxon>Bacteria</taxon>
        <taxon>Bacillati</taxon>
        <taxon>Actinomycetota</taxon>
        <taxon>Actinomycetes</taxon>
        <taxon>Mycobacteriales</taxon>
        <taxon>Mycobacteriaceae</taxon>
        <taxon>Mycobacterium</taxon>
    </lineage>
</organism>
<dbReference type="AlphaFoldDB" id="A0A1A6B8N1"/>